<accession>L0BIQ4</accession>
<gene>
    <name evidence="1" type="primary">roaA</name>
</gene>
<dbReference type="AlphaFoldDB" id="L0BIQ4"/>
<dbReference type="EMBL" id="JX457480">
    <property type="protein sequence ID" value="AFZ88809.1"/>
    <property type="molecule type" value="Genomic_DNA"/>
</dbReference>
<evidence type="ECO:0000313" key="1">
    <source>
        <dbReference type="EMBL" id="AFZ88809.1"/>
    </source>
</evidence>
<keyword evidence="1" id="KW-0150">Chloroplast</keyword>
<dbReference type="RefSeq" id="YP_007317207.1">
    <property type="nucleotide sequence ID" value="NC_020018.1"/>
</dbReference>
<sequence>MEFLSLRSIYLIPVCLKICNLFDGIYFAGWRLILLSLNFIHFDSSRKFLQGYKRSLKLVFLNSFSFDILYFVKQVNIIILNFISKNYFLDLFWDYSNELDVYLYKLLWHWLKKRHSRKSNSWIYLKYWVFISGKWRFHCFDNITGKIYFLKSHAILFTKFYVLPSSVKTSCLLYSEKVNRVFSKSFKPFFSRVYKSLFFSQNGICFLCNNRISLNSIYELRICKYLSSFDVCENRLSKLVLVHRYCC</sequence>
<dbReference type="GeneID" id="14411908"/>
<name>L0BIQ4_MONAE</name>
<proteinExistence type="predicted"/>
<reference evidence="1" key="1">
    <citation type="journal article" date="2012" name="PLoS ONE">
        <title>Evidence for Transitional Stages in the Evolution of Euglenid Group II Introns and Twintrons in the Monomorphina aenigmatica Plastid Genome.</title>
        <authorList>
            <person name="Pombert J.-F."/>
            <person name="James E.R."/>
            <person name="Janouskovec J."/>
            <person name="Keeling P.J."/>
        </authorList>
    </citation>
    <scope>NUCLEOTIDE SEQUENCE</scope>
    <source>
        <strain evidence="1">UTEX1284</strain>
    </source>
</reference>
<geneLocation type="chloroplast" evidence="1"/>
<keyword evidence="1" id="KW-0934">Plastid</keyword>
<organism evidence="1">
    <name type="scientific">Monomorphina aenigmatica</name>
    <name type="common">Euglenoid</name>
    <name type="synonym">Phacus aenigmaticus</name>
    <dbReference type="NCBI Taxonomy" id="304863"/>
    <lineage>
        <taxon>Eukaryota</taxon>
        <taxon>Discoba</taxon>
        <taxon>Euglenozoa</taxon>
        <taxon>Euglenida</taxon>
        <taxon>Spirocuta</taxon>
        <taxon>Euglenophyceae</taxon>
        <taxon>Euglenales</taxon>
        <taxon>Euglenaceae</taxon>
        <taxon>Monomorphina</taxon>
    </lineage>
</organism>
<protein>
    <submittedName>
        <fullName evidence="1">RoaA protein</fullName>
    </submittedName>
</protein>